<dbReference type="InterPro" id="IPR000863">
    <property type="entry name" value="Sulfotransferase_dom"/>
</dbReference>
<evidence type="ECO:0000313" key="5">
    <source>
        <dbReference type="Proteomes" id="UP000607397"/>
    </source>
</evidence>
<keyword evidence="5" id="KW-1185">Reference proteome</keyword>
<evidence type="ECO:0000313" key="4">
    <source>
        <dbReference type="EMBL" id="NCJ07809.1"/>
    </source>
</evidence>
<keyword evidence="1" id="KW-0808">Transferase</keyword>
<feature type="domain" description="Sulfotransferase" evidence="3">
    <location>
        <begin position="8"/>
        <end position="265"/>
    </location>
</feature>
<accession>A0A8K2A928</accession>
<dbReference type="RefSeq" id="WP_161826285.1">
    <property type="nucleotide sequence ID" value="NZ_WVIC01000033.1"/>
</dbReference>
<evidence type="ECO:0000259" key="3">
    <source>
        <dbReference type="Pfam" id="PF00685"/>
    </source>
</evidence>
<protein>
    <submittedName>
        <fullName evidence="4">Sulfotransferase</fullName>
    </submittedName>
</protein>
<proteinExistence type="predicted"/>
<dbReference type="PANTHER" id="PTHR10605">
    <property type="entry name" value="HEPARAN SULFATE SULFOTRANSFERASE"/>
    <property type="match status" value="1"/>
</dbReference>
<comment type="caution">
    <text evidence="4">The sequence shown here is derived from an EMBL/GenBank/DDBJ whole genome shotgun (WGS) entry which is preliminary data.</text>
</comment>
<reference evidence="4" key="1">
    <citation type="submission" date="2019-12" db="EMBL/GenBank/DDBJ databases">
        <title>High-Quality draft genome sequences of three cyanobacteria isolated from the limestone walls of the Old Cathedral of Coimbra.</title>
        <authorList>
            <person name="Tiago I."/>
            <person name="Soares F."/>
            <person name="Portugal A."/>
        </authorList>
    </citation>
    <scope>NUCLEOTIDE SEQUENCE [LARGE SCALE GENOMIC DNA]</scope>
    <source>
        <strain evidence="4">C</strain>
    </source>
</reference>
<gene>
    <name evidence="4" type="ORF">GS597_15085</name>
</gene>
<name>A0A8K2A928_9CYAN</name>
<dbReference type="Proteomes" id="UP000607397">
    <property type="component" value="Unassembled WGS sequence"/>
</dbReference>
<dbReference type="Gene3D" id="3.40.50.300">
    <property type="entry name" value="P-loop containing nucleotide triphosphate hydrolases"/>
    <property type="match status" value="1"/>
</dbReference>
<dbReference type="EMBL" id="WVIC01000033">
    <property type="protein sequence ID" value="NCJ07809.1"/>
    <property type="molecule type" value="Genomic_DNA"/>
</dbReference>
<organism evidence="4 5">
    <name type="scientific">Petrachloros mirabilis ULC683</name>
    <dbReference type="NCBI Taxonomy" id="2781853"/>
    <lineage>
        <taxon>Bacteria</taxon>
        <taxon>Bacillati</taxon>
        <taxon>Cyanobacteriota</taxon>
        <taxon>Cyanophyceae</taxon>
        <taxon>Synechococcales</taxon>
        <taxon>Petrachlorosaceae</taxon>
        <taxon>Petrachloros</taxon>
        <taxon>Petrachloros mirabilis</taxon>
    </lineage>
</organism>
<evidence type="ECO:0000256" key="2">
    <source>
        <dbReference type="ARBA" id="ARBA00023180"/>
    </source>
</evidence>
<dbReference type="InterPro" id="IPR027417">
    <property type="entry name" value="P-loop_NTPase"/>
</dbReference>
<evidence type="ECO:0000256" key="1">
    <source>
        <dbReference type="ARBA" id="ARBA00022679"/>
    </source>
</evidence>
<dbReference type="GO" id="GO:0008146">
    <property type="term" value="F:sulfotransferase activity"/>
    <property type="evidence" value="ECO:0007669"/>
    <property type="project" value="InterPro"/>
</dbReference>
<keyword evidence="2" id="KW-0325">Glycoprotein</keyword>
<dbReference type="PANTHER" id="PTHR10605:SF56">
    <property type="entry name" value="BIFUNCTIONAL HEPARAN SULFATE N-DEACETYLASE_N-SULFOTRANSFERASE"/>
    <property type="match status" value="1"/>
</dbReference>
<dbReference type="SUPFAM" id="SSF52540">
    <property type="entry name" value="P-loop containing nucleoside triphosphate hydrolases"/>
    <property type="match status" value="1"/>
</dbReference>
<dbReference type="Pfam" id="PF00685">
    <property type="entry name" value="Sulfotransfer_1"/>
    <property type="match status" value="1"/>
</dbReference>
<dbReference type="AlphaFoldDB" id="A0A8K2A928"/>
<dbReference type="InterPro" id="IPR037359">
    <property type="entry name" value="NST/OST"/>
</dbReference>
<sequence>MSVNEFLHFVVIGAMKAGTTSLYHYLSQHPELSLSSPRKEVNFFNNDKNWHAGIDWYKTNFQDDTLKKGEVNPNYAMSPASEKVPERLHQFYPNAKIIYILRDPIERFRSHVLHHYTYGFETRSIDRILLDKNDSFRYLTYSRYFYQLEKFLHYFSQEQILVITLEDLSKNPRSIFKQIFRFLEIDPNFYSEIYTQKFHASSENVKSNSLLTFLRKSILNKGYQKIKSFVPSPLHVATKKRLGSSLQKPELNAQQIHYLQEFFSEDILLLETHLNRSMHNWHLAKQNHAP</sequence>